<keyword evidence="1" id="KW-0472">Membrane</keyword>
<keyword evidence="1" id="KW-0812">Transmembrane</keyword>
<organism evidence="2 3">
    <name type="scientific">Abditibacterium utsteinense</name>
    <dbReference type="NCBI Taxonomy" id="1960156"/>
    <lineage>
        <taxon>Bacteria</taxon>
        <taxon>Pseudomonadati</taxon>
        <taxon>Abditibacteriota</taxon>
        <taxon>Abditibacteriia</taxon>
        <taxon>Abditibacteriales</taxon>
        <taxon>Abditibacteriaceae</taxon>
        <taxon>Abditibacterium</taxon>
    </lineage>
</organism>
<evidence type="ECO:0000313" key="3">
    <source>
        <dbReference type="Proteomes" id="UP000237684"/>
    </source>
</evidence>
<accession>A0A2S8SRN5</accession>
<dbReference type="EMBL" id="NIGF01000011">
    <property type="protein sequence ID" value="PQV63445.1"/>
    <property type="molecule type" value="Genomic_DNA"/>
</dbReference>
<evidence type="ECO:0000256" key="1">
    <source>
        <dbReference type="SAM" id="Phobius"/>
    </source>
</evidence>
<feature type="transmembrane region" description="Helical" evidence="1">
    <location>
        <begin position="20"/>
        <end position="43"/>
    </location>
</feature>
<keyword evidence="1" id="KW-1133">Transmembrane helix</keyword>
<name>A0A2S8SRN5_9BACT</name>
<keyword evidence="3" id="KW-1185">Reference proteome</keyword>
<feature type="transmembrane region" description="Helical" evidence="1">
    <location>
        <begin position="69"/>
        <end position="90"/>
    </location>
</feature>
<dbReference type="Proteomes" id="UP000237684">
    <property type="component" value="Unassembled WGS sequence"/>
</dbReference>
<dbReference type="InParanoid" id="A0A2S8SRN5"/>
<reference evidence="2 3" key="1">
    <citation type="journal article" date="2018" name="Syst. Appl. Microbiol.">
        <title>Abditibacterium utsteinense sp. nov., the first cultivated member of candidate phylum FBP, isolated from ice-free Antarctic soil samples.</title>
        <authorList>
            <person name="Tahon G."/>
            <person name="Tytgat B."/>
            <person name="Lebbe L."/>
            <person name="Carlier A."/>
            <person name="Willems A."/>
        </authorList>
    </citation>
    <scope>NUCLEOTIDE SEQUENCE [LARGE SCALE GENOMIC DNA]</scope>
    <source>
        <strain evidence="2 3">LMG 29911</strain>
    </source>
</reference>
<comment type="caution">
    <text evidence="2">The sequence shown here is derived from an EMBL/GenBank/DDBJ whole genome shotgun (WGS) entry which is preliminary data.</text>
</comment>
<feature type="transmembrane region" description="Helical" evidence="1">
    <location>
        <begin position="110"/>
        <end position="130"/>
    </location>
</feature>
<protein>
    <submittedName>
        <fullName evidence="2">Uncharacterized protein</fullName>
    </submittedName>
</protein>
<dbReference type="AlphaFoldDB" id="A0A2S8SRN5"/>
<evidence type="ECO:0000313" key="2">
    <source>
        <dbReference type="EMBL" id="PQV63445.1"/>
    </source>
</evidence>
<proteinExistence type="predicted"/>
<gene>
    <name evidence="2" type="ORF">B1R32_1116</name>
</gene>
<sequence length="173" mass="19007">MIQAVFNALSGLGRFMGFGIPIGASLFWTIPSLGFYVFAWLFASGIGTELAAEAEHGPLISSGANLGTLLLRCVGLWLFFAASLSFGLSLLTWRYQQFFSNSSTSYTQYIMPNIISGFLQSTLGFALAFAPRIRAAHSRRAFARFSLAIKEFKIPFSKQKSSSFFVESPKLKS</sequence>